<dbReference type="PANTHER" id="PTHR30040:SF2">
    <property type="entry name" value="FAD:PROTEIN FMN TRANSFERASE"/>
    <property type="match status" value="1"/>
</dbReference>
<accession>A0A0P1FSJ1</accession>
<dbReference type="GO" id="GO:0046872">
    <property type="term" value="F:metal ion binding"/>
    <property type="evidence" value="ECO:0007669"/>
    <property type="project" value="UniProtKB-KW"/>
</dbReference>
<keyword evidence="4" id="KW-0285">Flavoprotein</keyword>
<evidence type="ECO:0000256" key="5">
    <source>
        <dbReference type="ARBA" id="ARBA00022679"/>
    </source>
</evidence>
<evidence type="ECO:0000256" key="8">
    <source>
        <dbReference type="ARBA" id="ARBA00022842"/>
    </source>
</evidence>
<dbReference type="Proteomes" id="UP000051086">
    <property type="component" value="Unassembled WGS sequence"/>
</dbReference>
<comment type="catalytic activity">
    <reaction evidence="10">
        <text>L-threonyl-[protein] + FAD = FMN-L-threonyl-[protein] + AMP + H(+)</text>
        <dbReference type="Rhea" id="RHEA:36847"/>
        <dbReference type="Rhea" id="RHEA-COMP:11060"/>
        <dbReference type="Rhea" id="RHEA-COMP:11061"/>
        <dbReference type="ChEBI" id="CHEBI:15378"/>
        <dbReference type="ChEBI" id="CHEBI:30013"/>
        <dbReference type="ChEBI" id="CHEBI:57692"/>
        <dbReference type="ChEBI" id="CHEBI:74257"/>
        <dbReference type="ChEBI" id="CHEBI:456215"/>
        <dbReference type="EC" id="2.7.1.180"/>
    </reaction>
</comment>
<dbReference type="InterPro" id="IPR003374">
    <property type="entry name" value="ApbE-like_sf"/>
</dbReference>
<keyword evidence="13" id="KW-1185">Reference proteome</keyword>
<keyword evidence="5" id="KW-0808">Transferase</keyword>
<name>A0A0P1FSJ1_9RHOB</name>
<evidence type="ECO:0000313" key="11">
    <source>
        <dbReference type="EMBL" id="CUH66931.1"/>
    </source>
</evidence>
<proteinExistence type="predicted"/>
<evidence type="ECO:0000256" key="4">
    <source>
        <dbReference type="ARBA" id="ARBA00022630"/>
    </source>
</evidence>
<dbReference type="Pfam" id="PF02424">
    <property type="entry name" value="ApbE"/>
    <property type="match status" value="1"/>
</dbReference>
<evidence type="ECO:0000256" key="1">
    <source>
        <dbReference type="ARBA" id="ARBA00001946"/>
    </source>
</evidence>
<dbReference type="EC" id="2.7.1.180" evidence="2"/>
<dbReference type="EMBL" id="CYSB01000027">
    <property type="protein sequence ID" value="CUH66931.1"/>
    <property type="molecule type" value="Genomic_DNA"/>
</dbReference>
<reference evidence="11 13" key="1">
    <citation type="submission" date="2015-09" db="EMBL/GenBank/DDBJ databases">
        <authorList>
            <person name="Rodrigo-Torres L."/>
            <person name="Arahal D.R."/>
        </authorList>
    </citation>
    <scope>NUCLEOTIDE SEQUENCE [LARGE SCALE GENOMIC DNA]</scope>
    <source>
        <strain evidence="11 13">CECT 5118</strain>
    </source>
</reference>
<dbReference type="OrthoDB" id="9778595at2"/>
<protein>
    <recommendedName>
        <fullName evidence="3">FAD:protein FMN transferase</fullName>
        <ecNumber evidence="2">2.7.1.180</ecNumber>
    </recommendedName>
    <alternativeName>
        <fullName evidence="9">Flavin transferase</fullName>
    </alternativeName>
</protein>
<keyword evidence="8" id="KW-0460">Magnesium</keyword>
<keyword evidence="7" id="KW-0274">FAD</keyword>
<dbReference type="PANTHER" id="PTHR30040">
    <property type="entry name" value="THIAMINE BIOSYNTHESIS LIPOPROTEIN APBE"/>
    <property type="match status" value="1"/>
</dbReference>
<sequence>MKHNRSAEIAAPLEGYDYNWTNTPVRWTGAALGAEVSLVLDAPRLVAEAALQHAVATLQQVEQMFNLYSDDSLLGQLNTTGHLANPPAPFLDLCDLVTRVHVATGGLFDPTIQPLWRSLSDGENPSPARASVGWKHVEVSTREIRLKPGQKISFNGIGQGFATDLVTGALRTLGIRQALIQIGELAVIGGPFDLRLAPPGGYRTRKFTLKDSAICVSRPRAHLVGNTSHILHPQGLPFSENWAMVLCQSTSASLADACATAFTMMTKVQIEKARDHIPELDHITLIAEGGGTVELGSATSAD</sequence>
<keyword evidence="6" id="KW-0479">Metal-binding</keyword>
<evidence type="ECO:0000256" key="3">
    <source>
        <dbReference type="ARBA" id="ARBA00016337"/>
    </source>
</evidence>
<evidence type="ECO:0000313" key="14">
    <source>
        <dbReference type="Proteomes" id="UP000051887"/>
    </source>
</evidence>
<evidence type="ECO:0000256" key="10">
    <source>
        <dbReference type="ARBA" id="ARBA00048540"/>
    </source>
</evidence>
<evidence type="ECO:0000256" key="9">
    <source>
        <dbReference type="ARBA" id="ARBA00031306"/>
    </source>
</evidence>
<comment type="cofactor">
    <cofactor evidence="1">
        <name>Mg(2+)</name>
        <dbReference type="ChEBI" id="CHEBI:18420"/>
    </cofactor>
</comment>
<dbReference type="Proteomes" id="UP000051887">
    <property type="component" value="Unassembled WGS sequence"/>
</dbReference>
<gene>
    <name evidence="11" type="ORF">TL5118_01963</name>
    <name evidence="12" type="ORF">TL5120_01355</name>
</gene>
<evidence type="ECO:0000256" key="6">
    <source>
        <dbReference type="ARBA" id="ARBA00022723"/>
    </source>
</evidence>
<dbReference type="RefSeq" id="WP_058242871.1">
    <property type="nucleotide sequence ID" value="NZ_CYSB01000027.1"/>
</dbReference>
<reference evidence="12 14" key="2">
    <citation type="submission" date="2015-09" db="EMBL/GenBank/DDBJ databases">
        <authorList>
            <consortium name="Swine Surveillance"/>
        </authorList>
    </citation>
    <scope>NUCLEOTIDE SEQUENCE [LARGE SCALE GENOMIC DNA]</scope>
    <source>
        <strain evidence="12 14">5120</strain>
    </source>
</reference>
<dbReference type="GO" id="GO:0016740">
    <property type="term" value="F:transferase activity"/>
    <property type="evidence" value="ECO:0007669"/>
    <property type="project" value="UniProtKB-KW"/>
</dbReference>
<organism evidence="12 14">
    <name type="scientific">Thalassovita autumnalis</name>
    <dbReference type="NCBI Taxonomy" id="2072972"/>
    <lineage>
        <taxon>Bacteria</taxon>
        <taxon>Pseudomonadati</taxon>
        <taxon>Pseudomonadota</taxon>
        <taxon>Alphaproteobacteria</taxon>
        <taxon>Rhodobacterales</taxon>
        <taxon>Roseobacteraceae</taxon>
        <taxon>Thalassovita</taxon>
    </lineage>
</organism>
<evidence type="ECO:0000256" key="2">
    <source>
        <dbReference type="ARBA" id="ARBA00011955"/>
    </source>
</evidence>
<dbReference type="SUPFAM" id="SSF143631">
    <property type="entry name" value="ApbE-like"/>
    <property type="match status" value="1"/>
</dbReference>
<evidence type="ECO:0000313" key="12">
    <source>
        <dbReference type="EMBL" id="CUH71566.1"/>
    </source>
</evidence>
<dbReference type="Gene3D" id="3.10.520.10">
    <property type="entry name" value="ApbE-like domains"/>
    <property type="match status" value="1"/>
</dbReference>
<dbReference type="EMBL" id="CYSC01000021">
    <property type="protein sequence ID" value="CUH71566.1"/>
    <property type="molecule type" value="Genomic_DNA"/>
</dbReference>
<evidence type="ECO:0000256" key="7">
    <source>
        <dbReference type="ARBA" id="ARBA00022827"/>
    </source>
</evidence>
<dbReference type="InterPro" id="IPR024932">
    <property type="entry name" value="ApbE"/>
</dbReference>
<evidence type="ECO:0000313" key="13">
    <source>
        <dbReference type="Proteomes" id="UP000051086"/>
    </source>
</evidence>
<dbReference type="AlphaFoldDB" id="A0A0P1FSJ1"/>